<dbReference type="PIRSF" id="PIRSF001461">
    <property type="entry name" value="RPE"/>
    <property type="match status" value="1"/>
</dbReference>
<dbReference type="PROSITE" id="PS01085">
    <property type="entry name" value="RIBUL_P_3_EPIMER_1"/>
    <property type="match status" value="1"/>
</dbReference>
<evidence type="ECO:0000313" key="15">
    <source>
        <dbReference type="EMBL" id="EIM25665.1"/>
    </source>
</evidence>
<evidence type="ECO:0000256" key="13">
    <source>
        <dbReference type="PIRSR" id="PIRSR001461-2"/>
    </source>
</evidence>
<dbReference type="eggNOG" id="COG0036">
    <property type="taxonomic scope" value="Bacteria"/>
</dbReference>
<dbReference type="InterPro" id="IPR013785">
    <property type="entry name" value="Aldolase_TIM"/>
</dbReference>
<feature type="binding site" evidence="10 13">
    <location>
        <position position="225"/>
    </location>
    <ligand>
        <name>a divalent metal cation</name>
        <dbReference type="ChEBI" id="CHEBI:60240"/>
    </ligand>
</feature>
<proteinExistence type="inferred from homology"/>
<feature type="active site" description="Proton acceptor" evidence="10 12">
    <location>
        <position position="87"/>
    </location>
</feature>
<evidence type="ECO:0000256" key="1">
    <source>
        <dbReference type="ARBA" id="ARBA00001782"/>
    </source>
</evidence>
<dbReference type="GO" id="GO:0006098">
    <property type="term" value="P:pentose-phosphate shunt"/>
    <property type="evidence" value="ECO:0007669"/>
    <property type="project" value="UniProtKB-UniRule"/>
</dbReference>
<feature type="binding site" evidence="10 14">
    <location>
        <begin position="194"/>
        <end position="197"/>
    </location>
    <ligand>
        <name>substrate</name>
    </ligand>
</feature>
<evidence type="ECO:0000256" key="12">
    <source>
        <dbReference type="PIRSR" id="PIRSR001461-1"/>
    </source>
</evidence>
<keyword evidence="8 10" id="KW-0479">Metal-binding</keyword>
<comment type="cofactor">
    <cofactor evidence="5">
        <name>Fe(2+)</name>
        <dbReference type="ChEBI" id="CHEBI:29033"/>
    </cofactor>
</comment>
<keyword evidence="13" id="KW-0464">Manganese</keyword>
<evidence type="ECO:0000256" key="7">
    <source>
        <dbReference type="ARBA" id="ARBA00013188"/>
    </source>
</evidence>
<protein>
    <recommendedName>
        <fullName evidence="7 10">Ribulose-phosphate 3-epimerase</fullName>
        <ecNumber evidence="7 10">5.1.3.1</ecNumber>
    </recommendedName>
</protein>
<evidence type="ECO:0000256" key="5">
    <source>
        <dbReference type="ARBA" id="ARBA00001954"/>
    </source>
</evidence>
<dbReference type="Gene3D" id="3.20.20.70">
    <property type="entry name" value="Aldolase class I"/>
    <property type="match status" value="1"/>
</dbReference>
<evidence type="ECO:0000256" key="9">
    <source>
        <dbReference type="ARBA" id="ARBA00023235"/>
    </source>
</evidence>
<keyword evidence="16" id="KW-1185">Reference proteome</keyword>
<keyword evidence="9 10" id="KW-0413">Isomerase</keyword>
<reference evidence="15 16" key="1">
    <citation type="submission" date="2012-02" db="EMBL/GenBank/DDBJ databases">
        <title>Improved High-Quality Draft sequence of Microvirga sp. WSM3557.</title>
        <authorList>
            <consortium name="US DOE Joint Genome Institute"/>
            <person name="Lucas S."/>
            <person name="Han J."/>
            <person name="Lapidus A."/>
            <person name="Cheng J.-F."/>
            <person name="Goodwin L."/>
            <person name="Pitluck S."/>
            <person name="Peters L."/>
            <person name="Zhang X."/>
            <person name="Detter J.C."/>
            <person name="Han C."/>
            <person name="Tapia R."/>
            <person name="Land M."/>
            <person name="Hauser L."/>
            <person name="Kyrpides N."/>
            <person name="Ivanova N."/>
            <person name="Pagani I."/>
            <person name="Brau L."/>
            <person name="Yates R."/>
            <person name="O'Hara G."/>
            <person name="Rui T."/>
            <person name="Howieson J."/>
            <person name="Reeve W."/>
            <person name="Woyke T."/>
        </authorList>
    </citation>
    <scope>NUCLEOTIDE SEQUENCE [LARGE SCALE GENOMIC DNA]</scope>
    <source>
        <strain evidence="15 16">WSM3557</strain>
    </source>
</reference>
<dbReference type="Proteomes" id="UP000003947">
    <property type="component" value="Unassembled WGS sequence"/>
</dbReference>
<dbReference type="HAMAP" id="MF_02227">
    <property type="entry name" value="RPE"/>
    <property type="match status" value="1"/>
</dbReference>
<comment type="similarity">
    <text evidence="6 10 11">Belongs to the ribulose-phosphate 3-epimerase family.</text>
</comment>
<evidence type="ECO:0000256" key="8">
    <source>
        <dbReference type="ARBA" id="ARBA00022723"/>
    </source>
</evidence>
<comment type="cofactor">
    <cofactor evidence="10 13">
        <name>a divalent metal cation</name>
        <dbReference type="ChEBI" id="CHEBI:60240"/>
    </cofactor>
    <text evidence="10 13">Binds 1 divalent metal cation per subunit.</text>
</comment>
<organism evidence="15 16">
    <name type="scientific">Microvirga lotononidis</name>
    <dbReference type="NCBI Taxonomy" id="864069"/>
    <lineage>
        <taxon>Bacteria</taxon>
        <taxon>Pseudomonadati</taxon>
        <taxon>Pseudomonadota</taxon>
        <taxon>Alphaproteobacteria</taxon>
        <taxon>Hyphomicrobiales</taxon>
        <taxon>Methylobacteriaceae</taxon>
        <taxon>Microvirga</taxon>
    </lineage>
</organism>
<dbReference type="InterPro" id="IPR026019">
    <property type="entry name" value="Ribul_P_3_epim"/>
</dbReference>
<dbReference type="InterPro" id="IPR000056">
    <property type="entry name" value="Ribul_P_3_epim-like"/>
</dbReference>
<name>I4YNX3_9HYPH</name>
<dbReference type="STRING" id="864069.MicloDRAFT_00063920"/>
<dbReference type="GO" id="GO:0005737">
    <property type="term" value="C:cytoplasm"/>
    <property type="evidence" value="ECO:0007669"/>
    <property type="project" value="UniProtKB-ARBA"/>
</dbReference>
<dbReference type="Pfam" id="PF00834">
    <property type="entry name" value="Ribul_P_3_epim"/>
    <property type="match status" value="1"/>
</dbReference>
<dbReference type="PROSITE" id="PS01086">
    <property type="entry name" value="RIBUL_P_3_EPIMER_2"/>
    <property type="match status" value="1"/>
</dbReference>
<accession>I4YNX3</accession>
<dbReference type="SUPFAM" id="SSF51366">
    <property type="entry name" value="Ribulose-phoshate binding barrel"/>
    <property type="match status" value="1"/>
</dbReference>
<evidence type="ECO:0000256" key="14">
    <source>
        <dbReference type="PIRSR" id="PIRSR001461-3"/>
    </source>
</evidence>
<feature type="active site" description="Proton donor" evidence="10 12">
    <location>
        <position position="225"/>
    </location>
</feature>
<gene>
    <name evidence="10" type="primary">rpe</name>
    <name evidence="15" type="ORF">MicloDRAFT_00063920</name>
</gene>
<feature type="binding site" evidence="10 13">
    <location>
        <position position="87"/>
    </location>
    <ligand>
        <name>a divalent metal cation</name>
        <dbReference type="ChEBI" id="CHEBI:60240"/>
    </ligand>
</feature>
<dbReference type="InterPro" id="IPR011060">
    <property type="entry name" value="RibuloseP-bd_barrel"/>
</dbReference>
<dbReference type="PANTHER" id="PTHR11749">
    <property type="entry name" value="RIBULOSE-5-PHOSPHATE-3-EPIMERASE"/>
    <property type="match status" value="1"/>
</dbReference>
<dbReference type="PATRIC" id="fig|864069.3.peg.6845"/>
<dbReference type="AlphaFoldDB" id="I4YNX3"/>
<dbReference type="EC" id="5.1.3.1" evidence="7 10"/>
<feature type="binding site" evidence="10 14">
    <location>
        <position position="118"/>
    </location>
    <ligand>
        <name>substrate</name>
    </ligand>
</feature>
<dbReference type="CDD" id="cd00429">
    <property type="entry name" value="RPE"/>
    <property type="match status" value="1"/>
</dbReference>
<evidence type="ECO:0000256" key="10">
    <source>
        <dbReference type="HAMAP-Rule" id="MF_02227"/>
    </source>
</evidence>
<evidence type="ECO:0000256" key="6">
    <source>
        <dbReference type="ARBA" id="ARBA00009541"/>
    </source>
</evidence>
<keyword evidence="10 11" id="KW-0119">Carbohydrate metabolism</keyword>
<feature type="binding site" evidence="10 14">
    <location>
        <position position="60"/>
    </location>
    <ligand>
        <name>substrate</name>
    </ligand>
</feature>
<evidence type="ECO:0000256" key="11">
    <source>
        <dbReference type="PIRNR" id="PIRNR001461"/>
    </source>
</evidence>
<dbReference type="GO" id="GO:0046872">
    <property type="term" value="F:metal ion binding"/>
    <property type="evidence" value="ECO:0007669"/>
    <property type="project" value="UniProtKB-UniRule"/>
</dbReference>
<feature type="binding site" evidence="14">
    <location>
        <position position="227"/>
    </location>
    <ligand>
        <name>substrate</name>
    </ligand>
</feature>
<evidence type="ECO:0000256" key="2">
    <source>
        <dbReference type="ARBA" id="ARBA00001936"/>
    </source>
</evidence>
<dbReference type="EMBL" id="JH660647">
    <property type="protein sequence ID" value="EIM25665.1"/>
    <property type="molecule type" value="Genomic_DNA"/>
</dbReference>
<feature type="binding site" evidence="10">
    <location>
        <begin position="225"/>
        <end position="227"/>
    </location>
    <ligand>
        <name>substrate</name>
    </ligand>
</feature>
<dbReference type="HOGENOM" id="CLU_054856_1_0_5"/>
<comment type="cofactor">
    <cofactor evidence="4">
        <name>Zn(2+)</name>
        <dbReference type="ChEBI" id="CHEBI:29105"/>
    </cofactor>
</comment>
<keyword evidence="13" id="KW-0862">Zinc</keyword>
<comment type="cofactor">
    <cofactor evidence="3">
        <name>Co(2+)</name>
        <dbReference type="ChEBI" id="CHEBI:48828"/>
    </cofactor>
</comment>
<dbReference type="FunFam" id="3.20.20.70:FF:000004">
    <property type="entry name" value="Ribulose-phosphate 3-epimerase"/>
    <property type="match status" value="1"/>
</dbReference>
<comment type="pathway">
    <text evidence="10">Carbohydrate degradation.</text>
</comment>
<dbReference type="NCBIfam" id="TIGR01163">
    <property type="entry name" value="rpe"/>
    <property type="match status" value="1"/>
</dbReference>
<comment type="cofactor">
    <cofactor evidence="2">
        <name>Mn(2+)</name>
        <dbReference type="ChEBI" id="CHEBI:29035"/>
    </cofactor>
</comment>
<dbReference type="GO" id="GO:0004750">
    <property type="term" value="F:D-ribulose-phosphate 3-epimerase activity"/>
    <property type="evidence" value="ECO:0007669"/>
    <property type="project" value="UniProtKB-UniRule"/>
</dbReference>
<keyword evidence="13" id="KW-0170">Cobalt</keyword>
<evidence type="ECO:0000313" key="16">
    <source>
        <dbReference type="Proteomes" id="UP000003947"/>
    </source>
</evidence>
<feature type="binding site" evidence="10 14">
    <location>
        <begin position="247"/>
        <end position="248"/>
    </location>
    <ligand>
        <name>substrate</name>
    </ligand>
</feature>
<evidence type="ECO:0000256" key="3">
    <source>
        <dbReference type="ARBA" id="ARBA00001941"/>
    </source>
</evidence>
<sequence>MRHLYSRWLEAVHGFHAAKAPFPSQVVFNWSERAARCPVAAGKGSCYRRGMTRPLLIAPSILASDFSKLGEEIRAIDSAGADWIHIDVMDGHFVPNITIGPDVVKALRPHTSKPFDVHLMIAPVDPYLEAFAKAGADIISIHAEAGPHLHRSLQTIRKLGKKAGIVLNPGTHEGSIEPVIDEVDLILLMTVNPGFGGQAFIPSVCHKLRRIKEMVGDRDIDIEIDGGVTSETAPLVAEAGANVLVAGSATFKGGPGAYASNMAAIREAAAKAR</sequence>
<comment type="function">
    <text evidence="10">Catalyzes the reversible epimerization of D-ribulose 5-phosphate to D-xylulose 5-phosphate.</text>
</comment>
<feature type="binding site" evidence="10 13">
    <location>
        <position position="85"/>
    </location>
    <ligand>
        <name>a divalent metal cation</name>
        <dbReference type="ChEBI" id="CHEBI:60240"/>
    </ligand>
</feature>
<feature type="binding site" evidence="10 13">
    <location>
        <position position="118"/>
    </location>
    <ligand>
        <name>a divalent metal cation</name>
        <dbReference type="ChEBI" id="CHEBI:60240"/>
    </ligand>
</feature>
<dbReference type="GO" id="GO:0019323">
    <property type="term" value="P:pentose catabolic process"/>
    <property type="evidence" value="ECO:0007669"/>
    <property type="project" value="UniProtKB-UniRule"/>
</dbReference>
<evidence type="ECO:0000256" key="4">
    <source>
        <dbReference type="ARBA" id="ARBA00001947"/>
    </source>
</evidence>
<dbReference type="NCBIfam" id="NF004076">
    <property type="entry name" value="PRK05581.1-4"/>
    <property type="match status" value="1"/>
</dbReference>
<comment type="catalytic activity">
    <reaction evidence="1 10 11">
        <text>D-ribulose 5-phosphate = D-xylulose 5-phosphate</text>
        <dbReference type="Rhea" id="RHEA:13677"/>
        <dbReference type="ChEBI" id="CHEBI:57737"/>
        <dbReference type="ChEBI" id="CHEBI:58121"/>
        <dbReference type="EC" id="5.1.3.1"/>
    </reaction>
</comment>